<dbReference type="SUPFAM" id="SSF56529">
    <property type="entry name" value="FAH"/>
    <property type="match status" value="1"/>
</dbReference>
<evidence type="ECO:0000313" key="6">
    <source>
        <dbReference type="EMBL" id="RXN93364.1"/>
    </source>
</evidence>
<evidence type="ECO:0000259" key="5">
    <source>
        <dbReference type="Pfam" id="PF01557"/>
    </source>
</evidence>
<evidence type="ECO:0000256" key="4">
    <source>
        <dbReference type="ARBA" id="ARBA00022801"/>
    </source>
</evidence>
<keyword evidence="3" id="KW-0479">Metal-binding</keyword>
<dbReference type="AlphaFoldDB" id="A0A4Q1HQJ1"/>
<dbReference type="PANTHER" id="PTHR11820:SF114">
    <property type="entry name" value="4-HYDROXYPHENYLACETATE CATABOLISM PROTEIN"/>
    <property type="match status" value="1"/>
</dbReference>
<keyword evidence="4" id="KW-0378">Hydrolase</keyword>
<accession>A0A4Q1HQJ1</accession>
<dbReference type="GO" id="GO:1901023">
    <property type="term" value="P:4-hydroxyphenylacetate catabolic process"/>
    <property type="evidence" value="ECO:0007669"/>
    <property type="project" value="InterPro"/>
</dbReference>
<dbReference type="InterPro" id="IPR036663">
    <property type="entry name" value="Fumarylacetoacetase_C_sf"/>
</dbReference>
<evidence type="ECO:0000256" key="2">
    <source>
        <dbReference type="ARBA" id="ARBA00010211"/>
    </source>
</evidence>
<feature type="domain" description="Fumarylacetoacetase-like C-terminal" evidence="5">
    <location>
        <begin position="46"/>
        <end position="245"/>
    </location>
</feature>
<dbReference type="InterPro" id="IPR012684">
    <property type="entry name" value="HPA_isomer/decarb_C"/>
</dbReference>
<gene>
    <name evidence="6" type="ORF">C7R54_06640</name>
</gene>
<dbReference type="EMBL" id="PYAL01000001">
    <property type="protein sequence ID" value="RXN93364.1"/>
    <property type="molecule type" value="Genomic_DNA"/>
</dbReference>
<dbReference type="Pfam" id="PF01557">
    <property type="entry name" value="FAA_hydrolase"/>
    <property type="match status" value="1"/>
</dbReference>
<comment type="similarity">
    <text evidence="2">Belongs to the FAH family.</text>
</comment>
<evidence type="ECO:0000256" key="1">
    <source>
        <dbReference type="ARBA" id="ARBA00001946"/>
    </source>
</evidence>
<dbReference type="GO" id="GO:0016787">
    <property type="term" value="F:hydrolase activity"/>
    <property type="evidence" value="ECO:0007669"/>
    <property type="project" value="UniProtKB-KW"/>
</dbReference>
<evidence type="ECO:0000256" key="3">
    <source>
        <dbReference type="ARBA" id="ARBA00022723"/>
    </source>
</evidence>
<dbReference type="GO" id="GO:0008704">
    <property type="term" value="F:5-carboxymethyl-2-hydroxymuconate delta-isomerase activity"/>
    <property type="evidence" value="ECO:0007669"/>
    <property type="project" value="InterPro"/>
</dbReference>
<keyword evidence="7" id="KW-1185">Reference proteome</keyword>
<name>A0A4Q1HQJ1_9BURK</name>
<reference evidence="6 7" key="1">
    <citation type="journal article" date="2017" name="Int. J. Syst. Evol. Microbiol.">
        <title>Achromobacter aloeverae sp. nov., isolated from the root of Aloe vera (L.) Burm.f.</title>
        <authorList>
            <person name="Kuncharoen N."/>
            <person name="Muramatsu Y."/>
            <person name="Shibata C."/>
            <person name="Kamakura Y."/>
            <person name="Nakagawa Y."/>
            <person name="Tanasupawat S."/>
        </authorList>
    </citation>
    <scope>NUCLEOTIDE SEQUENCE [LARGE SCALE GENOMIC DNA]</scope>
    <source>
        <strain evidence="6 7">AVA-1</strain>
    </source>
</reference>
<organism evidence="6 7">
    <name type="scientific">Achromobacter aloeverae</name>
    <dbReference type="NCBI Taxonomy" id="1750518"/>
    <lineage>
        <taxon>Bacteria</taxon>
        <taxon>Pseudomonadati</taxon>
        <taxon>Pseudomonadota</taxon>
        <taxon>Betaproteobacteria</taxon>
        <taxon>Burkholderiales</taxon>
        <taxon>Alcaligenaceae</taxon>
        <taxon>Achromobacter</taxon>
    </lineage>
</organism>
<sequence>MKHGRVVFEDRTLDVTEGQGGKVRLPDGREVAETEVQWLPPMAFGTIFVLGLNYADHAKEIAFNKAPEEPLVFLKGPNALQGHRGDTWRPADVGYMHFECELAVVIGKTCRNVPREQAYEVVAGYCTANDYAIRDYLENFYRPNLRVKNRDGATPIGPWFVDAADIPDPMNLRLRSWVNGELKQDGSTRDMVHDIPALIAHLSSFMTLNPGDVILTGTPDGVADSKVGDEIVTEVEGVGRLVNYIVGEPLASIPLNGSTVEPLNR</sequence>
<dbReference type="Gene3D" id="3.90.850.10">
    <property type="entry name" value="Fumarylacetoacetase-like, C-terminal domain"/>
    <property type="match status" value="1"/>
</dbReference>
<comment type="cofactor">
    <cofactor evidence="1">
        <name>Mg(2+)</name>
        <dbReference type="ChEBI" id="CHEBI:18420"/>
    </cofactor>
</comment>
<dbReference type="Proteomes" id="UP000290849">
    <property type="component" value="Unassembled WGS sequence"/>
</dbReference>
<dbReference type="RefSeq" id="WP_129149320.1">
    <property type="nucleotide sequence ID" value="NZ_JBHSDO010000006.1"/>
</dbReference>
<proteinExistence type="inferred from homology"/>
<evidence type="ECO:0000313" key="7">
    <source>
        <dbReference type="Proteomes" id="UP000290849"/>
    </source>
</evidence>
<dbReference type="PANTHER" id="PTHR11820">
    <property type="entry name" value="ACYLPYRUVASE"/>
    <property type="match status" value="1"/>
</dbReference>
<keyword evidence="6" id="KW-0413">Isomerase</keyword>
<dbReference type="GO" id="GO:0046872">
    <property type="term" value="F:metal ion binding"/>
    <property type="evidence" value="ECO:0007669"/>
    <property type="project" value="UniProtKB-KW"/>
</dbReference>
<dbReference type="GO" id="GO:0018800">
    <property type="term" value="F:5-oxopent-3-ene-1,2,5-tricarboxylate decarboxylase activity"/>
    <property type="evidence" value="ECO:0007669"/>
    <property type="project" value="InterPro"/>
</dbReference>
<protein>
    <submittedName>
        <fullName evidence="6">2-hydroxyhepta-2,4-diene-1,7-dioate isomerase</fullName>
    </submittedName>
</protein>
<dbReference type="FunFam" id="3.90.850.10:FF:000002">
    <property type="entry name" value="2-hydroxyhepta-2,4-diene-1,7-dioate isomerase"/>
    <property type="match status" value="1"/>
</dbReference>
<comment type="caution">
    <text evidence="6">The sequence shown here is derived from an EMBL/GenBank/DDBJ whole genome shotgun (WGS) entry which is preliminary data.</text>
</comment>
<dbReference type="InterPro" id="IPR011234">
    <property type="entry name" value="Fumarylacetoacetase-like_C"/>
</dbReference>
<dbReference type="OrthoDB" id="9805307at2"/>
<dbReference type="NCBIfam" id="TIGR02303">
    <property type="entry name" value="HpaG-C-term"/>
    <property type="match status" value="1"/>
</dbReference>